<evidence type="ECO:0000259" key="4">
    <source>
        <dbReference type="Pfam" id="PF06429"/>
    </source>
</evidence>
<sequence>MLASQRAMDLIANNLANASTRGYKRDGLAFGETLSRQIGVPNGNDPIDKPLPGVGVAASFTVFEQGALETTGRPFDVAMASNRGMFAIQTEAGVRYTRDGAFTLNSDGMLSTVRGEPVLDDGGLPIQIPQGEIATSEDGSISADGVVVARLGVFDGTFAKDGAGRFQSQDAEPDPELRVQWRALESSNVNPIQSMIQLIEVGRAFELAQRSIQQQDELTQKLIQSLHNS</sequence>
<dbReference type="InterPro" id="IPR037925">
    <property type="entry name" value="FlgE/F/G-like"/>
</dbReference>
<dbReference type="InterPro" id="IPR010930">
    <property type="entry name" value="Flg_bb/hook_C_dom"/>
</dbReference>
<evidence type="ECO:0000259" key="5">
    <source>
        <dbReference type="Pfam" id="PF22692"/>
    </source>
</evidence>
<evidence type="ECO:0000259" key="3">
    <source>
        <dbReference type="Pfam" id="PF00460"/>
    </source>
</evidence>
<dbReference type="InterPro" id="IPR001444">
    <property type="entry name" value="Flag_bb_rod_N"/>
</dbReference>
<feature type="domain" description="Flagellar basal body rod protein N-terminal" evidence="3">
    <location>
        <begin position="3"/>
        <end position="24"/>
    </location>
</feature>
<keyword evidence="6" id="KW-0966">Cell projection</keyword>
<evidence type="ECO:0000313" key="7">
    <source>
        <dbReference type="Proteomes" id="UP000662873"/>
    </source>
</evidence>
<organism evidence="6 7">
    <name type="scientific">Candidatus Nitrosymbiomonas proteolyticus</name>
    <dbReference type="NCBI Taxonomy" id="2608984"/>
    <lineage>
        <taxon>Bacteria</taxon>
        <taxon>Bacillati</taxon>
        <taxon>Armatimonadota</taxon>
        <taxon>Armatimonadota incertae sedis</taxon>
        <taxon>Candidatus Nitrosymbiomonas</taxon>
    </lineage>
</organism>
<evidence type="ECO:0000256" key="2">
    <source>
        <dbReference type="RuleBase" id="RU362116"/>
    </source>
</evidence>
<accession>A0A809R6P9</accession>
<dbReference type="Pfam" id="PF00460">
    <property type="entry name" value="Flg_bb_rod"/>
    <property type="match status" value="1"/>
</dbReference>
<dbReference type="SUPFAM" id="SSF117143">
    <property type="entry name" value="Flagellar hook protein flgE"/>
    <property type="match status" value="1"/>
</dbReference>
<dbReference type="AlphaFoldDB" id="A0A809R6P9"/>
<proteinExistence type="inferred from homology"/>
<protein>
    <submittedName>
        <fullName evidence="6">Flagellar biosynthesis protein FlgF</fullName>
    </submittedName>
</protein>
<feature type="domain" description="Flagellar basal-body/hook protein C-terminal" evidence="4">
    <location>
        <begin position="183"/>
        <end position="224"/>
    </location>
</feature>
<keyword evidence="6" id="KW-0969">Cilium</keyword>
<name>A0A809R6P9_9BACT</name>
<dbReference type="PANTHER" id="PTHR30435:SF19">
    <property type="entry name" value="FLAGELLAR BASAL-BODY ROD PROTEIN FLGG"/>
    <property type="match status" value="1"/>
</dbReference>
<comment type="similarity">
    <text evidence="1 2">Belongs to the flagella basal body rod proteins family.</text>
</comment>
<dbReference type="GO" id="GO:0009425">
    <property type="term" value="C:bacterial-type flagellum basal body"/>
    <property type="evidence" value="ECO:0007669"/>
    <property type="project" value="UniProtKB-SubCell"/>
</dbReference>
<dbReference type="Pfam" id="PF06429">
    <property type="entry name" value="Flg_bbr_C"/>
    <property type="match status" value="1"/>
</dbReference>
<reference evidence="6" key="1">
    <citation type="journal article" name="DNA Res.">
        <title>The physiological potential of anammox bacteria as revealed by their core genome structure.</title>
        <authorList>
            <person name="Okubo T."/>
            <person name="Toyoda A."/>
            <person name="Fukuhara K."/>
            <person name="Uchiyama I."/>
            <person name="Harigaya Y."/>
            <person name="Kuroiwa M."/>
            <person name="Suzuki T."/>
            <person name="Murakami Y."/>
            <person name="Suwa Y."/>
            <person name="Takami H."/>
        </authorList>
    </citation>
    <scope>NUCLEOTIDE SEQUENCE</scope>
    <source>
        <strain evidence="6">317325-2</strain>
    </source>
</reference>
<evidence type="ECO:0000313" key="6">
    <source>
        <dbReference type="EMBL" id="BBO23253.1"/>
    </source>
</evidence>
<feature type="domain" description="Flagellar hook protein FlgE/F/G-like D1" evidence="5">
    <location>
        <begin position="83"/>
        <end position="149"/>
    </location>
</feature>
<keyword evidence="6" id="KW-0282">Flagellum</keyword>
<dbReference type="NCBIfam" id="TIGR03506">
    <property type="entry name" value="FlgEFG_subfam"/>
    <property type="match status" value="1"/>
</dbReference>
<comment type="subcellular location">
    <subcellularLocation>
        <location evidence="2">Bacterial flagellum basal body</location>
    </subcellularLocation>
</comment>
<dbReference type="InterPro" id="IPR053967">
    <property type="entry name" value="LlgE_F_G-like_D1"/>
</dbReference>
<dbReference type="InterPro" id="IPR020013">
    <property type="entry name" value="Flagellar_FlgE/F/G"/>
</dbReference>
<gene>
    <name evidence="6" type="ORF">NPRO_08480</name>
</gene>
<dbReference type="EMBL" id="AP021858">
    <property type="protein sequence ID" value="BBO23253.1"/>
    <property type="molecule type" value="Genomic_DNA"/>
</dbReference>
<keyword evidence="2" id="KW-0975">Bacterial flagellum</keyword>
<dbReference type="Pfam" id="PF22692">
    <property type="entry name" value="LlgE_F_G_D1"/>
    <property type="match status" value="1"/>
</dbReference>
<dbReference type="PANTHER" id="PTHR30435">
    <property type="entry name" value="FLAGELLAR PROTEIN"/>
    <property type="match status" value="1"/>
</dbReference>
<evidence type="ECO:0000256" key="1">
    <source>
        <dbReference type="ARBA" id="ARBA00009677"/>
    </source>
</evidence>
<dbReference type="GO" id="GO:0071978">
    <property type="term" value="P:bacterial-type flagellum-dependent swarming motility"/>
    <property type="evidence" value="ECO:0007669"/>
    <property type="project" value="TreeGrafter"/>
</dbReference>
<dbReference type="Proteomes" id="UP000662873">
    <property type="component" value="Chromosome"/>
</dbReference>
<dbReference type="KEGG" id="npy:NPRO_08480"/>